<sequence>MLFNAEFRRYLWVELNLHRVVVMPLVLAGLFYLTWITRSYETLWNPRNFLLTSFMILTLIWGVRQAGDTVIQEVLQRTWDTQRMSILSPWSMTWGKLFGSTIFTWYGALLTLVALYLVIINHYPFFPEDRLWQLMLFAVGCGLLAQALSMMFSMLNIVNGTMEQRRHFSTPLIIGLLFSFFFFIGVEHLFHTPLDQEPIIQWYDYFVPLTPFALISMGALLLWSWLGVYRLMSMELQKHKGPLMWLLFLIFLCGYAAGFVPVTRSMAAEDQQLLKLGSALLIITAMTYLAAFFESKDLLAYRKTLFHARRGDLIALFRALPLWWVGLCLVVAVQITILFTPFRADFIQATVSHDLTAPLHIKWALVAALFFAIRDLALMQLLYLNPKAKRAKLTILLYLTLFYVLLPEVAKAVGLESLLASLFYPVATKDPLIIVSPAVVEALVVISLAWSRWKGLMRAA</sequence>
<gene>
    <name evidence="2" type="ORF">MAGMO_1228</name>
</gene>
<feature type="transmembrane region" description="Helical" evidence="1">
    <location>
        <begin position="360"/>
        <end position="383"/>
    </location>
</feature>
<feature type="transmembrane region" description="Helical" evidence="1">
    <location>
        <begin position="170"/>
        <end position="190"/>
    </location>
</feature>
<feature type="transmembrane region" description="Helical" evidence="1">
    <location>
        <begin position="131"/>
        <end position="158"/>
    </location>
</feature>
<dbReference type="EMBL" id="LO017727">
    <property type="protein sequence ID" value="CRH05421.1"/>
    <property type="molecule type" value="Genomic_DNA"/>
</dbReference>
<feature type="transmembrane region" description="Helical" evidence="1">
    <location>
        <begin position="97"/>
        <end position="119"/>
    </location>
</feature>
<keyword evidence="1" id="KW-0472">Membrane</keyword>
<protein>
    <submittedName>
        <fullName evidence="2">Uncharacterized protein</fullName>
    </submittedName>
</protein>
<reference evidence="2" key="1">
    <citation type="submission" date="2015-04" db="EMBL/GenBank/DDBJ databases">
        <authorList>
            <person name="Syromyatnikov M.Y."/>
            <person name="Popov V.N."/>
        </authorList>
    </citation>
    <scope>NUCLEOTIDE SEQUENCE</scope>
    <source>
        <strain evidence="2">MO-1</strain>
    </source>
</reference>
<proteinExistence type="predicted"/>
<keyword evidence="1" id="KW-0812">Transmembrane</keyword>
<dbReference type="AlphaFoldDB" id="A0A1S7LHQ9"/>
<evidence type="ECO:0000256" key="1">
    <source>
        <dbReference type="SAM" id="Phobius"/>
    </source>
</evidence>
<organism evidence="2">
    <name type="scientific">Magnetococcus massalia (strain MO-1)</name>
    <dbReference type="NCBI Taxonomy" id="451514"/>
    <lineage>
        <taxon>Bacteria</taxon>
        <taxon>Pseudomonadati</taxon>
        <taxon>Pseudomonadota</taxon>
        <taxon>Magnetococcia</taxon>
        <taxon>Magnetococcales</taxon>
        <taxon>Magnetococcaceae</taxon>
        <taxon>Magnetococcus</taxon>
    </lineage>
</organism>
<evidence type="ECO:0000313" key="2">
    <source>
        <dbReference type="EMBL" id="CRH05421.1"/>
    </source>
</evidence>
<feature type="transmembrane region" description="Helical" evidence="1">
    <location>
        <begin position="210"/>
        <end position="231"/>
    </location>
</feature>
<accession>A0A1S7LHQ9</accession>
<feature type="transmembrane region" description="Helical" evidence="1">
    <location>
        <begin position="20"/>
        <end position="37"/>
    </location>
</feature>
<feature type="transmembrane region" description="Helical" evidence="1">
    <location>
        <begin position="243"/>
        <end position="262"/>
    </location>
</feature>
<feature type="transmembrane region" description="Helical" evidence="1">
    <location>
        <begin position="433"/>
        <end position="451"/>
    </location>
</feature>
<feature type="transmembrane region" description="Helical" evidence="1">
    <location>
        <begin position="274"/>
        <end position="293"/>
    </location>
</feature>
<keyword evidence="1" id="KW-1133">Transmembrane helix</keyword>
<feature type="transmembrane region" description="Helical" evidence="1">
    <location>
        <begin position="313"/>
        <end position="340"/>
    </location>
</feature>
<feature type="transmembrane region" description="Helical" evidence="1">
    <location>
        <begin position="395"/>
        <end position="413"/>
    </location>
</feature>
<name>A0A1S7LHQ9_MAGMO</name>